<reference evidence="3 4" key="1">
    <citation type="submission" date="2020-08" db="EMBL/GenBank/DDBJ databases">
        <title>Genomic Encyclopedia of Type Strains, Phase IV (KMG-IV): sequencing the most valuable type-strain genomes for metagenomic binning, comparative biology and taxonomic classification.</title>
        <authorList>
            <person name="Goeker M."/>
        </authorList>
    </citation>
    <scope>NUCLEOTIDE SEQUENCE [LARGE SCALE GENOMIC DNA]</scope>
    <source>
        <strain evidence="3 4">DSM 102044</strain>
    </source>
</reference>
<organism evidence="3 4">
    <name type="scientific">Algoriphagus iocasae</name>
    <dbReference type="NCBI Taxonomy" id="1836499"/>
    <lineage>
        <taxon>Bacteria</taxon>
        <taxon>Pseudomonadati</taxon>
        <taxon>Bacteroidota</taxon>
        <taxon>Cytophagia</taxon>
        <taxon>Cytophagales</taxon>
        <taxon>Cyclobacteriaceae</taxon>
        <taxon>Algoriphagus</taxon>
    </lineage>
</organism>
<evidence type="ECO:0000313" key="3">
    <source>
        <dbReference type="EMBL" id="MBB6328235.1"/>
    </source>
</evidence>
<dbReference type="SUPFAM" id="SSF52096">
    <property type="entry name" value="ClpP/crotonase"/>
    <property type="match status" value="1"/>
</dbReference>
<evidence type="ECO:0000256" key="1">
    <source>
        <dbReference type="SAM" id="SignalP"/>
    </source>
</evidence>
<name>A0A841N0M5_9BACT</name>
<evidence type="ECO:0000259" key="2">
    <source>
        <dbReference type="SMART" id="SM00245"/>
    </source>
</evidence>
<dbReference type="InterPro" id="IPR005151">
    <property type="entry name" value="Tail-specific_protease"/>
</dbReference>
<keyword evidence="3" id="KW-0378">Hydrolase</keyword>
<dbReference type="AlphaFoldDB" id="A0A841N0M5"/>
<sequence>MTFKNFKLLCLFSFFFSSCLAFGQIPNNLTQEDKIYGLSKFWQEVNYNSVYLYKVDQLKWDELFKELTSKVQETSNDFEYYRLLQKFCATLKDGHTNVYFPKYIQEKVLNNNYGKYRFIINNIGGKAIITHINESKKEEIPIGSEIIEVNGIPTRDYLNENVLPYISASTSYTLEDWGIKKLLEGYLGTTYDLKLLQPNGDEKTLNITIAKSEDREMFPVIEKKELFEFKWYPNNTAYISLNSFSDWEIAEMFRKKNKELQQAESLILDLRNNGGGNTIIGKVILHYLTEDTVFFGSKSQTRQHVATFKARGNDTYFYDLPYSPDTLGPGDKRLLKNKRIIVPTAILIGHGTASAAEDFLIYADKQKHMTKIGEPSYGSTGKPLSFNLPQGGLARVCTKKDTYPDGREFVGVGIQPDIFVQKTLNDYLEDRDPVLEKALDFLISQEKH</sequence>
<dbReference type="GO" id="GO:0004175">
    <property type="term" value="F:endopeptidase activity"/>
    <property type="evidence" value="ECO:0007669"/>
    <property type="project" value="TreeGrafter"/>
</dbReference>
<feature type="domain" description="Tail specific protease" evidence="2">
    <location>
        <begin position="210"/>
        <end position="421"/>
    </location>
</feature>
<protein>
    <submittedName>
        <fullName evidence="3">C-terminal processing protease CtpA/Prc</fullName>
    </submittedName>
</protein>
<dbReference type="Proteomes" id="UP000588604">
    <property type="component" value="Unassembled WGS sequence"/>
</dbReference>
<dbReference type="GO" id="GO:0007165">
    <property type="term" value="P:signal transduction"/>
    <property type="evidence" value="ECO:0007669"/>
    <property type="project" value="TreeGrafter"/>
</dbReference>
<accession>A0A841N0M5</accession>
<keyword evidence="1" id="KW-0732">Signal</keyword>
<dbReference type="Gene3D" id="3.90.226.10">
    <property type="entry name" value="2-enoyl-CoA Hydratase, Chain A, domain 1"/>
    <property type="match status" value="1"/>
</dbReference>
<keyword evidence="4" id="KW-1185">Reference proteome</keyword>
<dbReference type="GO" id="GO:0006508">
    <property type="term" value="P:proteolysis"/>
    <property type="evidence" value="ECO:0007669"/>
    <property type="project" value="UniProtKB-KW"/>
</dbReference>
<dbReference type="PANTHER" id="PTHR32060">
    <property type="entry name" value="TAIL-SPECIFIC PROTEASE"/>
    <property type="match status" value="1"/>
</dbReference>
<keyword evidence="3" id="KW-0645">Protease</keyword>
<dbReference type="PANTHER" id="PTHR32060:SF30">
    <property type="entry name" value="CARBOXY-TERMINAL PROCESSING PROTEASE CTPA"/>
    <property type="match status" value="1"/>
</dbReference>
<dbReference type="SMART" id="SM00245">
    <property type="entry name" value="TSPc"/>
    <property type="match status" value="1"/>
</dbReference>
<dbReference type="Gene3D" id="3.30.750.44">
    <property type="match status" value="1"/>
</dbReference>
<dbReference type="PROSITE" id="PS51257">
    <property type="entry name" value="PROKAR_LIPOPROTEIN"/>
    <property type="match status" value="1"/>
</dbReference>
<comment type="caution">
    <text evidence="3">The sequence shown here is derived from an EMBL/GenBank/DDBJ whole genome shotgun (WGS) entry which is preliminary data.</text>
</comment>
<feature type="signal peptide" evidence="1">
    <location>
        <begin position="1"/>
        <end position="23"/>
    </location>
</feature>
<feature type="chain" id="PRO_5032422591" evidence="1">
    <location>
        <begin position="24"/>
        <end position="448"/>
    </location>
</feature>
<dbReference type="InterPro" id="IPR029045">
    <property type="entry name" value="ClpP/crotonase-like_dom_sf"/>
</dbReference>
<gene>
    <name evidence="3" type="ORF">FHS59_003878</name>
</gene>
<dbReference type="EMBL" id="JACIJO010000003">
    <property type="protein sequence ID" value="MBB6328235.1"/>
    <property type="molecule type" value="Genomic_DNA"/>
</dbReference>
<dbReference type="GO" id="GO:0008236">
    <property type="term" value="F:serine-type peptidase activity"/>
    <property type="evidence" value="ECO:0007669"/>
    <property type="project" value="InterPro"/>
</dbReference>
<proteinExistence type="predicted"/>
<dbReference type="Pfam" id="PF03572">
    <property type="entry name" value="Peptidase_S41"/>
    <property type="match status" value="1"/>
</dbReference>
<dbReference type="CDD" id="cd07563">
    <property type="entry name" value="Peptidase_S41_IRBP"/>
    <property type="match status" value="1"/>
</dbReference>
<dbReference type="GO" id="GO:0030288">
    <property type="term" value="C:outer membrane-bounded periplasmic space"/>
    <property type="evidence" value="ECO:0007669"/>
    <property type="project" value="TreeGrafter"/>
</dbReference>
<evidence type="ECO:0000313" key="4">
    <source>
        <dbReference type="Proteomes" id="UP000588604"/>
    </source>
</evidence>